<dbReference type="EMBL" id="CAJOBE010066782">
    <property type="protein sequence ID" value="CAF4403776.1"/>
    <property type="molecule type" value="Genomic_DNA"/>
</dbReference>
<gene>
    <name evidence="2" type="ORF">FNK824_LOCUS44043</name>
</gene>
<proteinExistence type="predicted"/>
<evidence type="ECO:0000313" key="2">
    <source>
        <dbReference type="EMBL" id="CAF4403776.1"/>
    </source>
</evidence>
<organism evidence="2 3">
    <name type="scientific">Rotaria sordida</name>
    <dbReference type="NCBI Taxonomy" id="392033"/>
    <lineage>
        <taxon>Eukaryota</taxon>
        <taxon>Metazoa</taxon>
        <taxon>Spiralia</taxon>
        <taxon>Gnathifera</taxon>
        <taxon>Rotifera</taxon>
        <taxon>Eurotatoria</taxon>
        <taxon>Bdelloidea</taxon>
        <taxon>Philodinida</taxon>
        <taxon>Philodinidae</taxon>
        <taxon>Rotaria</taxon>
    </lineage>
</organism>
<feature type="chain" id="PRO_5032469006" evidence="1">
    <location>
        <begin position="18"/>
        <end position="112"/>
    </location>
</feature>
<dbReference type="AlphaFoldDB" id="A0A820PI95"/>
<evidence type="ECO:0000256" key="1">
    <source>
        <dbReference type="SAM" id="SignalP"/>
    </source>
</evidence>
<evidence type="ECO:0000313" key="3">
    <source>
        <dbReference type="Proteomes" id="UP000663874"/>
    </source>
</evidence>
<feature type="non-terminal residue" evidence="2">
    <location>
        <position position="1"/>
    </location>
</feature>
<reference evidence="2" key="1">
    <citation type="submission" date="2021-02" db="EMBL/GenBank/DDBJ databases">
        <authorList>
            <person name="Nowell W R."/>
        </authorList>
    </citation>
    <scope>NUCLEOTIDE SEQUENCE</scope>
</reference>
<comment type="caution">
    <text evidence="2">The sequence shown here is derived from an EMBL/GenBank/DDBJ whole genome shotgun (WGS) entry which is preliminary data.</text>
</comment>
<keyword evidence="1" id="KW-0732">Signal</keyword>
<accession>A0A820PI95</accession>
<name>A0A820PI95_9BILA</name>
<feature type="signal peptide" evidence="1">
    <location>
        <begin position="1"/>
        <end position="17"/>
    </location>
</feature>
<protein>
    <submittedName>
        <fullName evidence="2">Uncharacterized protein</fullName>
    </submittedName>
</protein>
<dbReference type="Proteomes" id="UP000663874">
    <property type="component" value="Unassembled WGS sequence"/>
</dbReference>
<sequence>RLFSKISSISFFIVSNSLLTTLQYNSNTTASASSATTAIPRISFDIDQFGKLLSNYIEDCIQHLKKMCDRRILLAKARMEEYKALEDFEKVSTASHKIIHLVVKKKNEDMVY</sequence>